<accession>A0A4C1SS09</accession>
<feature type="non-terminal residue" evidence="1">
    <location>
        <position position="114"/>
    </location>
</feature>
<organism evidence="1 2">
    <name type="scientific">Eumeta variegata</name>
    <name type="common">Bagworm moth</name>
    <name type="synonym">Eumeta japonica</name>
    <dbReference type="NCBI Taxonomy" id="151549"/>
    <lineage>
        <taxon>Eukaryota</taxon>
        <taxon>Metazoa</taxon>
        <taxon>Ecdysozoa</taxon>
        <taxon>Arthropoda</taxon>
        <taxon>Hexapoda</taxon>
        <taxon>Insecta</taxon>
        <taxon>Pterygota</taxon>
        <taxon>Neoptera</taxon>
        <taxon>Endopterygota</taxon>
        <taxon>Lepidoptera</taxon>
        <taxon>Glossata</taxon>
        <taxon>Ditrysia</taxon>
        <taxon>Tineoidea</taxon>
        <taxon>Psychidae</taxon>
        <taxon>Oiketicinae</taxon>
        <taxon>Eumeta</taxon>
    </lineage>
</organism>
<proteinExistence type="predicted"/>
<keyword evidence="2" id="KW-1185">Reference proteome</keyword>
<dbReference type="EMBL" id="BGZK01010778">
    <property type="protein sequence ID" value="GBP04028.1"/>
    <property type="molecule type" value="Genomic_DNA"/>
</dbReference>
<protein>
    <submittedName>
        <fullName evidence="1">Uncharacterized protein</fullName>
    </submittedName>
</protein>
<comment type="caution">
    <text evidence="1">The sequence shown here is derived from an EMBL/GenBank/DDBJ whole genome shotgun (WGS) entry which is preliminary data.</text>
</comment>
<sequence>MGAYDYRSGYETADFTPTIILDRRLRWKYHRRKSQKSSHDLCGGHRWNTNVQKVQRTSCLGVSEVSRASSTEAIETILSIEPIEIPIRYEAALAAKRLNVMDEWIDQEHEMYYQ</sequence>
<reference evidence="1 2" key="1">
    <citation type="journal article" date="2019" name="Commun. Biol.">
        <title>The bagworm genome reveals a unique fibroin gene that provides high tensile strength.</title>
        <authorList>
            <person name="Kono N."/>
            <person name="Nakamura H."/>
            <person name="Ohtoshi R."/>
            <person name="Tomita M."/>
            <person name="Numata K."/>
            <person name="Arakawa K."/>
        </authorList>
    </citation>
    <scope>NUCLEOTIDE SEQUENCE [LARGE SCALE GENOMIC DNA]</scope>
</reference>
<evidence type="ECO:0000313" key="1">
    <source>
        <dbReference type="EMBL" id="GBP04028.1"/>
    </source>
</evidence>
<dbReference type="OrthoDB" id="8059781at2759"/>
<name>A0A4C1SS09_EUMVA</name>
<gene>
    <name evidence="1" type="ORF">EVAR_72706_1</name>
</gene>
<dbReference type="Proteomes" id="UP000299102">
    <property type="component" value="Unassembled WGS sequence"/>
</dbReference>
<evidence type="ECO:0000313" key="2">
    <source>
        <dbReference type="Proteomes" id="UP000299102"/>
    </source>
</evidence>
<dbReference type="AlphaFoldDB" id="A0A4C1SS09"/>